<dbReference type="InterPro" id="IPR050644">
    <property type="entry name" value="PG_Glycine_Bridge_Synth"/>
</dbReference>
<dbReference type="STRING" id="888746.HMPREF9180_1301"/>
<accession>E8KCU6</accession>
<dbReference type="Gene3D" id="1.20.58.90">
    <property type="match status" value="1"/>
</dbReference>
<keyword evidence="2 8" id="KW-0808">Transferase</keyword>
<dbReference type="GO" id="GO:0008360">
    <property type="term" value="P:regulation of cell shape"/>
    <property type="evidence" value="ECO:0007669"/>
    <property type="project" value="UniProtKB-KW"/>
</dbReference>
<evidence type="ECO:0000256" key="1">
    <source>
        <dbReference type="ARBA" id="ARBA00009943"/>
    </source>
</evidence>
<evidence type="ECO:0000256" key="5">
    <source>
        <dbReference type="ARBA" id="ARBA00023315"/>
    </source>
</evidence>
<dbReference type="GO" id="GO:0071555">
    <property type="term" value="P:cell wall organization"/>
    <property type="evidence" value="ECO:0007669"/>
    <property type="project" value="UniProtKB-KW"/>
</dbReference>
<dbReference type="PANTHER" id="PTHR36174">
    <property type="entry name" value="LIPID II:GLYCINE GLYCYLTRANSFERASE"/>
    <property type="match status" value="1"/>
</dbReference>
<dbReference type="AlphaFoldDB" id="E8KCU6"/>
<dbReference type="Proteomes" id="UP000010304">
    <property type="component" value="Unassembled WGS sequence"/>
</dbReference>
<organism evidence="8 9">
    <name type="scientific">Streptococcus peroris ATCC 700780</name>
    <dbReference type="NCBI Taxonomy" id="888746"/>
    <lineage>
        <taxon>Bacteria</taxon>
        <taxon>Bacillati</taxon>
        <taxon>Bacillota</taxon>
        <taxon>Bacilli</taxon>
        <taxon>Lactobacillales</taxon>
        <taxon>Streptococcaceae</taxon>
        <taxon>Streptococcus</taxon>
    </lineage>
</organism>
<keyword evidence="5 8" id="KW-0012">Acyltransferase</keyword>
<keyword evidence="7" id="KW-0175">Coiled coil</keyword>
<evidence type="ECO:0000313" key="9">
    <source>
        <dbReference type="Proteomes" id="UP000010304"/>
    </source>
</evidence>
<dbReference type="InterPro" id="IPR003447">
    <property type="entry name" value="FEMABX"/>
</dbReference>
<reference evidence="8 9" key="1">
    <citation type="submission" date="2010-12" db="EMBL/GenBank/DDBJ databases">
        <authorList>
            <person name="Muzny D."/>
            <person name="Qin X."/>
            <person name="Deng J."/>
            <person name="Jiang H."/>
            <person name="Liu Y."/>
            <person name="Qu J."/>
            <person name="Song X.-Z."/>
            <person name="Zhang L."/>
            <person name="Thornton R."/>
            <person name="Coyle M."/>
            <person name="Francisco L."/>
            <person name="Jackson L."/>
            <person name="Javaid M."/>
            <person name="Korchina V."/>
            <person name="Kovar C."/>
            <person name="Mata R."/>
            <person name="Mathew T."/>
            <person name="Ngo R."/>
            <person name="Nguyen L."/>
            <person name="Nguyen N."/>
            <person name="Okwuonu G."/>
            <person name="Ongeri F."/>
            <person name="Pham C."/>
            <person name="Simmons D."/>
            <person name="Wilczek-Boney K."/>
            <person name="Hale W."/>
            <person name="Jakkamsetti A."/>
            <person name="Pham P."/>
            <person name="Ruth R."/>
            <person name="San Lucas F."/>
            <person name="Warren J."/>
            <person name="Zhang J."/>
            <person name="Zhao Z."/>
            <person name="Zhou C."/>
            <person name="Zhu D."/>
            <person name="Lee S."/>
            <person name="Bess C."/>
            <person name="Blankenburg K."/>
            <person name="Forbes L."/>
            <person name="Fu Q."/>
            <person name="Gubbala S."/>
            <person name="Hirani K."/>
            <person name="Jayaseelan J.C."/>
            <person name="Lara F."/>
            <person name="Munidasa M."/>
            <person name="Palculict T."/>
            <person name="Patil S."/>
            <person name="Pu L.-L."/>
            <person name="Saada N."/>
            <person name="Tang L."/>
            <person name="Weissenberger G."/>
            <person name="Zhu Y."/>
            <person name="Hemphill L."/>
            <person name="Shang Y."/>
            <person name="Youmans B."/>
            <person name="Ayvaz T."/>
            <person name="Ross M."/>
            <person name="Santibanez J."/>
            <person name="Aqrawi P."/>
            <person name="Gross S."/>
            <person name="Joshi V."/>
            <person name="Fowler G."/>
            <person name="Nazareth L."/>
            <person name="Reid J."/>
            <person name="Worley K."/>
            <person name="Petrosino J."/>
            <person name="Highlander S."/>
            <person name="Gibbs R."/>
        </authorList>
    </citation>
    <scope>NUCLEOTIDE SEQUENCE [LARGE SCALE GENOMIC DNA]</scope>
    <source>
        <strain evidence="8 9">ATCC 700780</strain>
    </source>
</reference>
<evidence type="ECO:0000256" key="6">
    <source>
        <dbReference type="ARBA" id="ARBA00023316"/>
    </source>
</evidence>
<dbReference type="eggNOG" id="COG2348">
    <property type="taxonomic scope" value="Bacteria"/>
</dbReference>
<keyword evidence="3" id="KW-0133">Cell shape</keyword>
<name>E8KCU6_9STRE</name>
<protein>
    <submittedName>
        <fullName evidence="8">FemAB family protein</fullName>
        <ecNumber evidence="8">2.3.2.10</ecNumber>
    </submittedName>
</protein>
<dbReference type="GO" id="GO:0009252">
    <property type="term" value="P:peptidoglycan biosynthetic process"/>
    <property type="evidence" value="ECO:0007669"/>
    <property type="project" value="UniProtKB-KW"/>
</dbReference>
<dbReference type="PROSITE" id="PS51191">
    <property type="entry name" value="FEMABX"/>
    <property type="match status" value="1"/>
</dbReference>
<evidence type="ECO:0000256" key="7">
    <source>
        <dbReference type="SAM" id="Coils"/>
    </source>
</evidence>
<dbReference type="InterPro" id="IPR016181">
    <property type="entry name" value="Acyl_CoA_acyltransferase"/>
</dbReference>
<comment type="caution">
    <text evidence="8">The sequence shown here is derived from an EMBL/GenBank/DDBJ whole genome shotgun (WGS) entry which is preliminary data.</text>
</comment>
<evidence type="ECO:0000313" key="8">
    <source>
        <dbReference type="EMBL" id="EFX39844.1"/>
    </source>
</evidence>
<evidence type="ECO:0000256" key="4">
    <source>
        <dbReference type="ARBA" id="ARBA00022984"/>
    </source>
</evidence>
<dbReference type="HOGENOM" id="CLU_048411_2_0_9"/>
<comment type="similarity">
    <text evidence="1">Belongs to the FemABX family.</text>
</comment>
<dbReference type="GO" id="GO:0047206">
    <property type="term" value="F:UDP-N-acetylmuramoylpentapeptide-lysine N6-alanyltransferase activity"/>
    <property type="evidence" value="ECO:0007669"/>
    <property type="project" value="UniProtKB-EC"/>
</dbReference>
<dbReference type="Gene3D" id="3.40.630.30">
    <property type="match status" value="2"/>
</dbReference>
<dbReference type="Pfam" id="PF02388">
    <property type="entry name" value="FemAB"/>
    <property type="match status" value="1"/>
</dbReference>
<dbReference type="SUPFAM" id="SSF55729">
    <property type="entry name" value="Acyl-CoA N-acyltransferases (Nat)"/>
    <property type="match status" value="2"/>
</dbReference>
<keyword evidence="4" id="KW-0573">Peptidoglycan synthesis</keyword>
<gene>
    <name evidence="8" type="primary">murM</name>
    <name evidence="8" type="ORF">HMPREF9180_1301</name>
</gene>
<keyword evidence="9" id="KW-1185">Reference proteome</keyword>
<dbReference type="PANTHER" id="PTHR36174:SF1">
    <property type="entry name" value="LIPID II:GLYCINE GLYCYLTRANSFERASE"/>
    <property type="match status" value="1"/>
</dbReference>
<proteinExistence type="inferred from homology"/>
<sequence>MKYRELAHKQVGGDKIDFKRVGTGIMFTYKMNVDVQEWDLFLQNHPQGNLLQSSDWSKIKNTWGNERVGFYKDDQLVGVANILIQPLPLGLSMFYIPRGPVIDYTDKELLKFVLLSLKKLAKKSRAIMVKFDPSLFISRTFIGQESVQDSRTLEIVEELQRNKVHWTGLTKDMAENIQPRFQANIHKENFSLDQLSKSTRQAIRTAKNKGLEVKFGGLDLLDEFSFLMKKTENRKNISLRGKDYYQKLLNTYPNHSFITMSYIDLPNRLEEVEQQLEKNLKIAQKFTDKTKEGKIKENQQERKRLEEEVSFLKSCIDRGDSVVPLSATLTIEFGKASENLYAGMNEEFRHYQPAIPTWFETAQHSFERGAETHNMGGIENSLEGGLFNFKSKFNPTIEEFAGEFNYPTSSLYFLFNIAYKIRKKLRSR</sequence>
<feature type="coiled-coil region" evidence="7">
    <location>
        <begin position="269"/>
        <end position="315"/>
    </location>
</feature>
<dbReference type="EC" id="2.3.2.10" evidence="8"/>
<dbReference type="EMBL" id="AEVF01000013">
    <property type="protein sequence ID" value="EFX39844.1"/>
    <property type="molecule type" value="Genomic_DNA"/>
</dbReference>
<keyword evidence="6" id="KW-0961">Cell wall biogenesis/degradation</keyword>
<evidence type="ECO:0000256" key="2">
    <source>
        <dbReference type="ARBA" id="ARBA00022679"/>
    </source>
</evidence>
<evidence type="ECO:0000256" key="3">
    <source>
        <dbReference type="ARBA" id="ARBA00022960"/>
    </source>
</evidence>